<reference evidence="6 7" key="2">
    <citation type="journal article" date="2011" name="Stand. Genomic Sci.">
        <title>Complete genome sequence of Isosphaera pallida type strain (IS1B).</title>
        <authorList>
            <consortium name="US DOE Joint Genome Institute (JGI-PGF)"/>
            <person name="Goker M."/>
            <person name="Cleland D."/>
            <person name="Saunders E."/>
            <person name="Lapidus A."/>
            <person name="Nolan M."/>
            <person name="Lucas S."/>
            <person name="Hammon N."/>
            <person name="Deshpande S."/>
            <person name="Cheng J.F."/>
            <person name="Tapia R."/>
            <person name="Han C."/>
            <person name="Goodwin L."/>
            <person name="Pitluck S."/>
            <person name="Liolios K."/>
            <person name="Pagani I."/>
            <person name="Ivanova N."/>
            <person name="Mavromatis K."/>
            <person name="Pati A."/>
            <person name="Chen A."/>
            <person name="Palaniappan K."/>
            <person name="Land M."/>
            <person name="Hauser L."/>
            <person name="Chang Y.J."/>
            <person name="Jeffries C.D."/>
            <person name="Detter J.C."/>
            <person name="Beck B."/>
            <person name="Woyke T."/>
            <person name="Bristow J."/>
            <person name="Eisen J.A."/>
            <person name="Markowitz V."/>
            <person name="Hugenholtz P."/>
            <person name="Kyrpides N.C."/>
            <person name="Klenk H.P."/>
        </authorList>
    </citation>
    <scope>NUCLEOTIDE SEQUENCE [LARGE SCALE GENOMIC DNA]</scope>
    <source>
        <strain evidence="7">ATCC 43644 / DSM 9630 / IS1B</strain>
    </source>
</reference>
<dbReference type="STRING" id="575540.Isop_3178"/>
<keyword evidence="1 3" id="KW-0479">Metal-binding</keyword>
<dbReference type="Pfam" id="PF07635">
    <property type="entry name" value="PSCyt1"/>
    <property type="match status" value="1"/>
</dbReference>
<dbReference type="PROSITE" id="PS51007">
    <property type="entry name" value="CYTC"/>
    <property type="match status" value="1"/>
</dbReference>
<dbReference type="InterPro" id="IPR013043">
    <property type="entry name" value="DUF1595"/>
</dbReference>
<keyword evidence="2 3" id="KW-0408">Iron</keyword>
<dbReference type="GO" id="GO:0046872">
    <property type="term" value="F:metal ion binding"/>
    <property type="evidence" value="ECO:0007669"/>
    <property type="project" value="UniProtKB-KW"/>
</dbReference>
<dbReference type="Pfam" id="PF07631">
    <property type="entry name" value="PSD4"/>
    <property type="match status" value="1"/>
</dbReference>
<evidence type="ECO:0000256" key="4">
    <source>
        <dbReference type="SAM" id="MobiDB-lite"/>
    </source>
</evidence>
<dbReference type="AlphaFoldDB" id="E8R4E7"/>
<dbReference type="KEGG" id="ipa:Isop_3178"/>
<dbReference type="Pfam" id="PF16841">
    <property type="entry name" value="CBM60"/>
    <property type="match status" value="1"/>
</dbReference>
<feature type="domain" description="Cytochrome c" evidence="5">
    <location>
        <begin position="56"/>
        <end position="148"/>
    </location>
</feature>
<dbReference type="Proteomes" id="UP000008631">
    <property type="component" value="Chromosome"/>
</dbReference>
<keyword evidence="3" id="KW-0349">Heme</keyword>
<dbReference type="InParanoid" id="E8R4E7"/>
<dbReference type="InterPro" id="IPR011478">
    <property type="entry name" value="DUF1585"/>
</dbReference>
<dbReference type="Gene3D" id="2.60.60.40">
    <property type="match status" value="1"/>
</dbReference>
<evidence type="ECO:0000256" key="2">
    <source>
        <dbReference type="ARBA" id="ARBA00023004"/>
    </source>
</evidence>
<feature type="region of interest" description="Disordered" evidence="4">
    <location>
        <begin position="446"/>
        <end position="466"/>
    </location>
</feature>
<name>E8R4E7_ISOPI</name>
<evidence type="ECO:0000256" key="1">
    <source>
        <dbReference type="ARBA" id="ARBA00022723"/>
    </source>
</evidence>
<dbReference type="Pfam" id="PF07624">
    <property type="entry name" value="PSD2"/>
    <property type="match status" value="1"/>
</dbReference>
<dbReference type="RefSeq" id="WP_013566030.1">
    <property type="nucleotide sequence ID" value="NC_014962.1"/>
</dbReference>
<dbReference type="GO" id="GO:0009055">
    <property type="term" value="F:electron transfer activity"/>
    <property type="evidence" value="ECO:0007669"/>
    <property type="project" value="InterPro"/>
</dbReference>
<accession>E8R4E7</accession>
<feature type="compositionally biased region" description="Low complexity" evidence="4">
    <location>
        <begin position="450"/>
        <end position="462"/>
    </location>
</feature>
<proteinExistence type="predicted"/>
<dbReference type="GO" id="GO:0020037">
    <property type="term" value="F:heme binding"/>
    <property type="evidence" value="ECO:0007669"/>
    <property type="project" value="InterPro"/>
</dbReference>
<dbReference type="eggNOG" id="COG0551">
    <property type="taxonomic scope" value="Bacteria"/>
</dbReference>
<dbReference type="InterPro" id="IPR031768">
    <property type="entry name" value="CBM60_xylan-bd"/>
</dbReference>
<dbReference type="Pfam" id="PF07627">
    <property type="entry name" value="PSCyt3"/>
    <property type="match status" value="1"/>
</dbReference>
<dbReference type="Pfam" id="PF07637">
    <property type="entry name" value="PSD5"/>
    <property type="match status" value="1"/>
</dbReference>
<dbReference type="InterPro" id="IPR013036">
    <property type="entry name" value="DUF1587"/>
</dbReference>
<evidence type="ECO:0000259" key="5">
    <source>
        <dbReference type="PROSITE" id="PS51007"/>
    </source>
</evidence>
<dbReference type="InterPro" id="IPR009056">
    <property type="entry name" value="Cyt_c-like_dom"/>
</dbReference>
<dbReference type="InterPro" id="IPR011429">
    <property type="entry name" value="Cyt_c_Planctomycete-type"/>
</dbReference>
<dbReference type="EMBL" id="CP002353">
    <property type="protein sequence ID" value="ADV63742.1"/>
    <property type="molecule type" value="Genomic_DNA"/>
</dbReference>
<evidence type="ECO:0000313" key="6">
    <source>
        <dbReference type="EMBL" id="ADV63742.1"/>
    </source>
</evidence>
<organism evidence="6 7">
    <name type="scientific">Isosphaera pallida (strain ATCC 43644 / DSM 9630 / IS1B)</name>
    <dbReference type="NCBI Taxonomy" id="575540"/>
    <lineage>
        <taxon>Bacteria</taxon>
        <taxon>Pseudomonadati</taxon>
        <taxon>Planctomycetota</taxon>
        <taxon>Planctomycetia</taxon>
        <taxon>Isosphaerales</taxon>
        <taxon>Isosphaeraceae</taxon>
        <taxon>Isosphaera</taxon>
    </lineage>
</organism>
<evidence type="ECO:0000256" key="3">
    <source>
        <dbReference type="PROSITE-ProRule" id="PRU00433"/>
    </source>
</evidence>
<gene>
    <name evidence="6" type="ordered locus">Isop_3178</name>
</gene>
<dbReference type="InterPro" id="IPR013042">
    <property type="entry name" value="DUF1592"/>
</dbReference>
<evidence type="ECO:0000313" key="7">
    <source>
        <dbReference type="Proteomes" id="UP000008631"/>
    </source>
</evidence>
<dbReference type="HOGENOM" id="CLU_007458_0_0_0"/>
<reference key="1">
    <citation type="submission" date="2010-11" db="EMBL/GenBank/DDBJ databases">
        <title>The complete sequence of chromosome of Isophaera pallida ATCC 43644.</title>
        <authorList>
            <consortium name="US DOE Joint Genome Institute (JGI-PGF)"/>
            <person name="Lucas S."/>
            <person name="Copeland A."/>
            <person name="Lapidus A."/>
            <person name="Bruce D."/>
            <person name="Goodwin L."/>
            <person name="Pitluck S."/>
            <person name="Kyrpides N."/>
            <person name="Mavromatis K."/>
            <person name="Pagani I."/>
            <person name="Ivanova N."/>
            <person name="Saunders E."/>
            <person name="Brettin T."/>
            <person name="Detter J.C."/>
            <person name="Han C."/>
            <person name="Tapia R."/>
            <person name="Land M."/>
            <person name="Hauser L."/>
            <person name="Markowitz V."/>
            <person name="Cheng J.-F."/>
            <person name="Hugenholtz P."/>
            <person name="Woyke T."/>
            <person name="Wu D."/>
            <person name="Eisen J.A."/>
        </authorList>
    </citation>
    <scope>NUCLEOTIDE SEQUENCE</scope>
    <source>
        <strain>ATCC 43644</strain>
    </source>
</reference>
<dbReference type="OrthoDB" id="175242at2"/>
<dbReference type="InterPro" id="IPR013039">
    <property type="entry name" value="DUF1588"/>
</dbReference>
<keyword evidence="7" id="KW-1185">Reference proteome</keyword>
<dbReference type="Pfam" id="PF07626">
    <property type="entry name" value="PSD3"/>
    <property type="match status" value="1"/>
</dbReference>
<protein>
    <recommendedName>
        <fullName evidence="5">Cytochrome c domain-containing protein</fullName>
    </recommendedName>
</protein>
<sequence length="821" mass="91386">MRSDLDRPGFLRARPALSTHRFVGASALVWAALWVGGPALASAWSMPDDPNDAKQAELAVNDQRFNQVVAPFLAKYCVSCHQGDEAKGGLQLDGITDQESLVKNRRDFENVLMRLEDGDMPPPNKMPRPSEEESKAVREVIEVILSTFDCTGPVDPGRVTMRRLNKSEYINTIRDLMGVEFEAGVDFPSDDVGYGFDNIGDVLALPPLLMEKYLDAAGEIVEKAIRLPETTRPSVRTLLNQHQVLVSTKGEIAVDLPSGGERWEYVLSIRAWGDQAGSEPVKMGLLVNGQQVKVFEVKADRESRAEVFEHQVRTRAGTNKIAIVFLNDFYQPETRSDRNLHVSAIVAKGPLNGPPPEPTAFQKALFAVGADQRKANEVAATRAILSHFAARAYRRPITRDEADRLTALARKIKRSGASYERSIQVAIQAILVSPHFLFRVEVERPPQGQPATTTSERAAAASPTPPTFAPIGDWELASRLSYFLWSSMPDDELFAAAAQGKLRNEAEIEAQVRRMLRAPKARALAENFGTQWLQIRRLEDATPSRRQFPAFNEALRRDMTEETIRFVEYIFREDRPILDFIQGRYTFANERLAKFYGIDGVQGEEFRRVELTDDRRAGVLTQASVLTVTSNPTRTSPVKRGKYILEQILGTPPPPAPPNVPDLEDNRKARAAATLRQRLEQHRADPNCAVCHIKMDGLGFGMENFDAIGQWRDKDHGQPIDASGELPGGVTFNGPAELRAVLLKSRDQFRKAFTEKLLTYALGRGLDSHDACVVDRLVQATAEDGDRISRLVVEICLSEPFRMRRVQPAQAAPIDLKAAAR</sequence>